<accession>A0ABN3PSM2</accession>
<keyword evidence="3" id="KW-1185">Reference proteome</keyword>
<dbReference type="Gene3D" id="3.10.450.50">
    <property type="match status" value="1"/>
</dbReference>
<protein>
    <recommendedName>
        <fullName evidence="1">SnoaL-like domain-containing protein</fullName>
    </recommendedName>
</protein>
<evidence type="ECO:0000259" key="1">
    <source>
        <dbReference type="Pfam" id="PF13474"/>
    </source>
</evidence>
<dbReference type="Pfam" id="PF13474">
    <property type="entry name" value="SnoaL_3"/>
    <property type="match status" value="1"/>
</dbReference>
<feature type="domain" description="SnoaL-like" evidence="1">
    <location>
        <begin position="14"/>
        <end position="130"/>
    </location>
</feature>
<dbReference type="NCBIfam" id="TIGR02246">
    <property type="entry name" value="SgcJ/EcaC family oxidoreductase"/>
    <property type="match status" value="1"/>
</dbReference>
<dbReference type="EMBL" id="BAAATD010000004">
    <property type="protein sequence ID" value="GAA2597185.1"/>
    <property type="molecule type" value="Genomic_DNA"/>
</dbReference>
<evidence type="ECO:0000313" key="3">
    <source>
        <dbReference type="Proteomes" id="UP001501509"/>
    </source>
</evidence>
<sequence length="136" mass="14584">MSALTSADQAGAAQTLRRIIAAWADNDADAFAAVCAEDATLVLPGDVYLKGRAAIRDFMAAGYQGPYKDSRVFGEPLDVKFVSDDVCVLVTQGGVLMPGETKVSDEQAIRATWVLSRQDAEWLITAYHNSNVNISS</sequence>
<dbReference type="InterPro" id="IPR037401">
    <property type="entry name" value="SnoaL-like"/>
</dbReference>
<dbReference type="RefSeq" id="WP_344541843.1">
    <property type="nucleotide sequence ID" value="NZ_BAAATD010000004.1"/>
</dbReference>
<proteinExistence type="predicted"/>
<organism evidence="2 3">
    <name type="scientific">Actinomadura fulvescens</name>
    <dbReference type="NCBI Taxonomy" id="46160"/>
    <lineage>
        <taxon>Bacteria</taxon>
        <taxon>Bacillati</taxon>
        <taxon>Actinomycetota</taxon>
        <taxon>Actinomycetes</taxon>
        <taxon>Streptosporangiales</taxon>
        <taxon>Thermomonosporaceae</taxon>
        <taxon>Actinomadura</taxon>
    </lineage>
</organism>
<gene>
    <name evidence="2" type="ORF">GCM10010411_33370</name>
</gene>
<name>A0ABN3PSM2_9ACTN</name>
<evidence type="ECO:0000313" key="2">
    <source>
        <dbReference type="EMBL" id="GAA2597185.1"/>
    </source>
</evidence>
<reference evidence="2 3" key="1">
    <citation type="journal article" date="2019" name="Int. J. Syst. Evol. Microbiol.">
        <title>The Global Catalogue of Microorganisms (GCM) 10K type strain sequencing project: providing services to taxonomists for standard genome sequencing and annotation.</title>
        <authorList>
            <consortium name="The Broad Institute Genomics Platform"/>
            <consortium name="The Broad Institute Genome Sequencing Center for Infectious Disease"/>
            <person name="Wu L."/>
            <person name="Ma J."/>
        </authorList>
    </citation>
    <scope>NUCLEOTIDE SEQUENCE [LARGE SCALE GENOMIC DNA]</scope>
    <source>
        <strain evidence="2 3">JCM 6833</strain>
    </source>
</reference>
<dbReference type="InterPro" id="IPR032710">
    <property type="entry name" value="NTF2-like_dom_sf"/>
</dbReference>
<dbReference type="Proteomes" id="UP001501509">
    <property type="component" value="Unassembled WGS sequence"/>
</dbReference>
<dbReference type="SUPFAM" id="SSF54427">
    <property type="entry name" value="NTF2-like"/>
    <property type="match status" value="1"/>
</dbReference>
<comment type="caution">
    <text evidence="2">The sequence shown here is derived from an EMBL/GenBank/DDBJ whole genome shotgun (WGS) entry which is preliminary data.</text>
</comment>
<dbReference type="InterPro" id="IPR011944">
    <property type="entry name" value="Steroid_delta5-4_isomerase"/>
</dbReference>